<name>A0ACC0W3X2_9STRA</name>
<evidence type="ECO:0000313" key="2">
    <source>
        <dbReference type="Proteomes" id="UP001163321"/>
    </source>
</evidence>
<proteinExistence type="predicted"/>
<evidence type="ECO:0000313" key="1">
    <source>
        <dbReference type="EMBL" id="KAI9913540.1"/>
    </source>
</evidence>
<gene>
    <name evidence="1" type="ORF">PsorP6_005564</name>
</gene>
<keyword evidence="2" id="KW-1185">Reference proteome</keyword>
<dbReference type="Proteomes" id="UP001163321">
    <property type="component" value="Chromosome 4"/>
</dbReference>
<reference evidence="1 2" key="1">
    <citation type="journal article" date="2022" name="bioRxiv">
        <title>The genome of the oomycete Peronosclerospora sorghi, a cosmopolitan pathogen of maize and sorghum, is inflated with dispersed pseudogenes.</title>
        <authorList>
            <person name="Fletcher K."/>
            <person name="Martin F."/>
            <person name="Isakeit T."/>
            <person name="Cavanaugh K."/>
            <person name="Magill C."/>
            <person name="Michelmore R."/>
        </authorList>
    </citation>
    <scope>NUCLEOTIDE SEQUENCE [LARGE SCALE GENOMIC DNA]</scope>
    <source>
        <strain evidence="1">P6</strain>
    </source>
</reference>
<accession>A0ACC0W3X2</accession>
<comment type="caution">
    <text evidence="1">The sequence shown here is derived from an EMBL/GenBank/DDBJ whole genome shotgun (WGS) entry which is preliminary data.</text>
</comment>
<dbReference type="EMBL" id="CM047583">
    <property type="protein sequence ID" value="KAI9913540.1"/>
    <property type="molecule type" value="Genomic_DNA"/>
</dbReference>
<sequence length="945" mass="103924">MELELGARVAFGAGKSGIVRFVGETDFASGEWVGLELERPEGKNNGELNGRVYFTCEPNHGLFVKKSMVRSVLPSSSSKAPASRTLSGMSSRVSGISGSSIPTSRSTGSSRLSTPKQRASGMSNRASVSTASGARTRQSLDRHLSMNANAMPGSATTSDEELTEARARGSKLEEELEQKNREVEQLRQSVAIMKQTATAHTEKIKLLKQHGVAQEKQNEEVGAKLEHVDADGDETMEEGENADMSLSMQDELAQQVAIIRSEAAEHVRTVRAELEDHISELQNEHREQLEKLRHENALQVSEMKALETEVAQQKARIAVFTAAEQKKAEDVALAVAKVSSGARKVETLEKQVAELQGVIEMMSLEKETIEMDKEIAEEHVEELQQEVEKLKAAMALSATTASVFSEGSCASAGDLMDENKKLRAAVKMLHERSSEEKAELSKKLRQAQRENAELVSLREEVEELTTTKKQLESETEELKELLDIANAYETMVEDLTEKNLTLGEKLAELETTVQSFDSIFSETDQQILRIRLTLGRIAGKSDILLQQYQKYLDAVTLSRPSDSQQDDDKETGVSTATVTFEQLVLGEKFAAVSCQAKEDLFMLECHLTTKDEFTQGCAALTTSPTAALENVLDAALSAVSEGALLGHARRGGDVASLYNRLVQTLEEWHLDRVTQVASALESESFGARCAVVKLRSRKNAAKLAFSISSMVTFLHTTKSLVASSEMANDEQSTAWRTELVPVVDKCLGELLSVLNLAQLIYRRAEIDLATSDDDLDGMIAAAKERLEKVLGADAGWTRRMAPRKKAAWLTQSLVEVATLSRHVKAQLALPRLVDLKQSASCTGASAHDQLITEKLEQSRLQRDVRALRERVGSAMREHGWSQDIAHAIRRGENVFGWQAPETERPHVLLGRVKLGHKVHATDEVQCVPLVLNRSQVKQLSHALVC</sequence>
<protein>
    <submittedName>
        <fullName evidence="1">Uncharacterized protein</fullName>
    </submittedName>
</protein>
<organism evidence="1 2">
    <name type="scientific">Peronosclerospora sorghi</name>
    <dbReference type="NCBI Taxonomy" id="230839"/>
    <lineage>
        <taxon>Eukaryota</taxon>
        <taxon>Sar</taxon>
        <taxon>Stramenopiles</taxon>
        <taxon>Oomycota</taxon>
        <taxon>Peronosporomycetes</taxon>
        <taxon>Peronosporales</taxon>
        <taxon>Peronosporaceae</taxon>
        <taxon>Peronosclerospora</taxon>
    </lineage>
</organism>